<proteinExistence type="predicted"/>
<organism evidence="1 2">
    <name type="scientific">Prevotella aff. ruminicola Tc2-24</name>
    <dbReference type="NCBI Taxonomy" id="81582"/>
    <lineage>
        <taxon>Bacteria</taxon>
        <taxon>Pseudomonadati</taxon>
        <taxon>Bacteroidota</taxon>
        <taxon>Bacteroidia</taxon>
        <taxon>Bacteroidales</taxon>
        <taxon>Prevotellaceae</taxon>
        <taxon>Prevotella</taxon>
    </lineage>
</organism>
<dbReference type="AlphaFoldDB" id="A0A1I0Q374"/>
<accession>A0A1I0Q374</accession>
<dbReference type="Proteomes" id="UP000199373">
    <property type="component" value="Unassembled WGS sequence"/>
</dbReference>
<gene>
    <name evidence="1" type="ORF">SAMN04487850_2184</name>
</gene>
<keyword evidence="2" id="KW-1185">Reference proteome</keyword>
<evidence type="ECO:0000313" key="1">
    <source>
        <dbReference type="EMBL" id="SEW21236.1"/>
    </source>
</evidence>
<protein>
    <submittedName>
        <fullName evidence="1">Uncharacterized protein</fullName>
    </submittedName>
</protein>
<sequence length="161" mass="19034">MEITIQDDVFLKKVFKRKWRRGIAYHGCIMDYLSRPQKVAFTMKRLMDVPFSKGRMIIQYWEDEKIMTRMLKRHGVKDYEIVRAYKQGATPGYLNINISGDTLDAKFLKELLTRHYGNDFSADNAIDIVPFVVIDTGGDEIIAFHLYDDRGFYEYFIRKNI</sequence>
<dbReference type="RefSeq" id="WP_091916577.1">
    <property type="nucleotide sequence ID" value="NZ_FOIQ01000005.1"/>
</dbReference>
<evidence type="ECO:0000313" key="2">
    <source>
        <dbReference type="Proteomes" id="UP000199373"/>
    </source>
</evidence>
<dbReference type="EMBL" id="FOIQ01000005">
    <property type="protein sequence ID" value="SEW21236.1"/>
    <property type="molecule type" value="Genomic_DNA"/>
</dbReference>
<name>A0A1I0Q374_9BACT</name>
<reference evidence="1 2" key="1">
    <citation type="submission" date="2016-10" db="EMBL/GenBank/DDBJ databases">
        <authorList>
            <person name="de Groot N.N."/>
        </authorList>
    </citation>
    <scope>NUCLEOTIDE SEQUENCE [LARGE SCALE GENOMIC DNA]</scope>
    <source>
        <strain evidence="1 2">TC2-24</strain>
    </source>
</reference>